<name>A0A1G9KQT0_9RHOB</name>
<evidence type="ECO:0000256" key="3">
    <source>
        <dbReference type="ARBA" id="ARBA00022475"/>
    </source>
</evidence>
<keyword evidence="6 9" id="KW-1133">Transmembrane helix</keyword>
<dbReference type="Pfam" id="PF04290">
    <property type="entry name" value="DctQ"/>
    <property type="match status" value="1"/>
</dbReference>
<evidence type="ECO:0000256" key="1">
    <source>
        <dbReference type="ARBA" id="ARBA00004429"/>
    </source>
</evidence>
<dbReference type="InterPro" id="IPR007387">
    <property type="entry name" value="TRAP_DctQ"/>
</dbReference>
<dbReference type="PANTHER" id="PTHR35011">
    <property type="entry name" value="2,3-DIKETO-L-GULONATE TRAP TRANSPORTER SMALL PERMEASE PROTEIN YIAM"/>
    <property type="match status" value="1"/>
</dbReference>
<feature type="transmembrane region" description="Helical" evidence="9">
    <location>
        <begin position="165"/>
        <end position="186"/>
    </location>
</feature>
<evidence type="ECO:0000313" key="11">
    <source>
        <dbReference type="EMBL" id="SDL52019.1"/>
    </source>
</evidence>
<organism evidence="11 12">
    <name type="scientific">Paracoccus chinensis</name>
    <dbReference type="NCBI Taxonomy" id="525640"/>
    <lineage>
        <taxon>Bacteria</taxon>
        <taxon>Pseudomonadati</taxon>
        <taxon>Pseudomonadota</taxon>
        <taxon>Alphaproteobacteria</taxon>
        <taxon>Rhodobacterales</taxon>
        <taxon>Paracoccaceae</taxon>
        <taxon>Paracoccus</taxon>
    </lineage>
</organism>
<evidence type="ECO:0000313" key="12">
    <source>
        <dbReference type="Proteomes" id="UP000199555"/>
    </source>
</evidence>
<dbReference type="GO" id="GO:0022857">
    <property type="term" value="F:transmembrane transporter activity"/>
    <property type="evidence" value="ECO:0007669"/>
    <property type="project" value="UniProtKB-UniRule"/>
</dbReference>
<keyword evidence="12" id="KW-1185">Reference proteome</keyword>
<sequence length="199" mass="21587">MNETNSLAAPGLRAGPVPATTLARLDRRLALVEEQATAFLIAAIFAILAVNVALRALGAPLIWADEAAVLLMACAAFLGAAAALARGQHMAVTLLPGALPAPLRAPLAICVDLVVLGFFVTLAWLCWRWFDPVRAFGAQSLQAYSLESYNFIYQERTLTLGLSKLWFWMVMPVFALLSCVHALAALKRDIRRLREGDAR</sequence>
<comment type="subunit">
    <text evidence="9">The complex comprises the extracytoplasmic solute receptor protein and the two transmembrane proteins.</text>
</comment>
<dbReference type="InterPro" id="IPR055348">
    <property type="entry name" value="DctQ"/>
</dbReference>
<protein>
    <recommendedName>
        <fullName evidence="9">TRAP transporter small permease protein</fullName>
    </recommendedName>
</protein>
<dbReference type="GO" id="GO:0005886">
    <property type="term" value="C:plasma membrane"/>
    <property type="evidence" value="ECO:0007669"/>
    <property type="project" value="UniProtKB-SubCell"/>
</dbReference>
<keyword evidence="5 9" id="KW-0812">Transmembrane</keyword>
<comment type="similarity">
    <text evidence="8 9">Belongs to the TRAP transporter small permease family.</text>
</comment>
<evidence type="ECO:0000256" key="5">
    <source>
        <dbReference type="ARBA" id="ARBA00022692"/>
    </source>
</evidence>
<keyword evidence="4 9" id="KW-0997">Cell inner membrane</keyword>
<dbReference type="STRING" id="525640.SAMN04487971_11240"/>
<gene>
    <name evidence="11" type="ORF">SAMN04487971_11240</name>
</gene>
<keyword evidence="7 9" id="KW-0472">Membrane</keyword>
<keyword evidence="3" id="KW-1003">Cell membrane</keyword>
<dbReference type="Proteomes" id="UP000199555">
    <property type="component" value="Unassembled WGS sequence"/>
</dbReference>
<dbReference type="AlphaFoldDB" id="A0A1G9KQT0"/>
<feature type="transmembrane region" description="Helical" evidence="9">
    <location>
        <begin position="106"/>
        <end position="130"/>
    </location>
</feature>
<evidence type="ECO:0000259" key="10">
    <source>
        <dbReference type="Pfam" id="PF04290"/>
    </source>
</evidence>
<accession>A0A1G9KQT0</accession>
<comment type="subcellular location">
    <subcellularLocation>
        <location evidence="1 9">Cell inner membrane</location>
        <topology evidence="1 9">Multi-pass membrane protein</topology>
    </subcellularLocation>
</comment>
<evidence type="ECO:0000256" key="2">
    <source>
        <dbReference type="ARBA" id="ARBA00022448"/>
    </source>
</evidence>
<reference evidence="12" key="1">
    <citation type="submission" date="2016-10" db="EMBL/GenBank/DDBJ databases">
        <authorList>
            <person name="Varghese N."/>
            <person name="Submissions S."/>
        </authorList>
    </citation>
    <scope>NUCLEOTIDE SEQUENCE [LARGE SCALE GENOMIC DNA]</scope>
    <source>
        <strain evidence="12">CGMCC 1.7655</strain>
    </source>
</reference>
<evidence type="ECO:0000256" key="7">
    <source>
        <dbReference type="ARBA" id="ARBA00023136"/>
    </source>
</evidence>
<feature type="transmembrane region" description="Helical" evidence="9">
    <location>
        <begin position="37"/>
        <end position="61"/>
    </location>
</feature>
<evidence type="ECO:0000256" key="4">
    <source>
        <dbReference type="ARBA" id="ARBA00022519"/>
    </source>
</evidence>
<evidence type="ECO:0000256" key="8">
    <source>
        <dbReference type="ARBA" id="ARBA00038436"/>
    </source>
</evidence>
<feature type="transmembrane region" description="Helical" evidence="9">
    <location>
        <begin position="67"/>
        <end position="85"/>
    </location>
</feature>
<keyword evidence="2 9" id="KW-0813">Transport</keyword>
<feature type="domain" description="Tripartite ATP-independent periplasmic transporters DctQ component" evidence="10">
    <location>
        <begin position="44"/>
        <end position="192"/>
    </location>
</feature>
<evidence type="ECO:0000256" key="6">
    <source>
        <dbReference type="ARBA" id="ARBA00022989"/>
    </source>
</evidence>
<dbReference type="PANTHER" id="PTHR35011:SF2">
    <property type="entry name" value="2,3-DIKETO-L-GULONATE TRAP TRANSPORTER SMALL PERMEASE PROTEIN YIAM"/>
    <property type="match status" value="1"/>
</dbReference>
<comment type="function">
    <text evidence="9">Part of the tripartite ATP-independent periplasmic (TRAP) transport system.</text>
</comment>
<proteinExistence type="inferred from homology"/>
<dbReference type="GO" id="GO:0015740">
    <property type="term" value="P:C4-dicarboxylate transport"/>
    <property type="evidence" value="ECO:0007669"/>
    <property type="project" value="TreeGrafter"/>
</dbReference>
<evidence type="ECO:0000256" key="9">
    <source>
        <dbReference type="RuleBase" id="RU369079"/>
    </source>
</evidence>
<dbReference type="RefSeq" id="WP_175558864.1">
    <property type="nucleotide sequence ID" value="NZ_FNGE01000012.1"/>
</dbReference>
<dbReference type="EMBL" id="FNGE01000012">
    <property type="protein sequence ID" value="SDL52019.1"/>
    <property type="molecule type" value="Genomic_DNA"/>
</dbReference>